<dbReference type="PANTHER" id="PTHR31134">
    <property type="entry name" value="TRANSMEMBRANE PROTEIN 128"/>
    <property type="match status" value="1"/>
</dbReference>
<feature type="transmembrane region" description="Helical" evidence="1">
    <location>
        <begin position="79"/>
        <end position="101"/>
    </location>
</feature>
<dbReference type="InterPro" id="IPR036259">
    <property type="entry name" value="MFS_trans_sf"/>
</dbReference>
<reference evidence="2 3" key="1">
    <citation type="submission" date="2024-04" db="EMBL/GenBank/DDBJ databases">
        <authorList>
            <consortium name="Genoscope - CEA"/>
            <person name="William W."/>
        </authorList>
    </citation>
    <scope>NUCLEOTIDE SEQUENCE [LARGE SCALE GENOMIC DNA]</scope>
</reference>
<feature type="transmembrane region" description="Helical" evidence="1">
    <location>
        <begin position="52"/>
        <end position="73"/>
    </location>
</feature>
<gene>
    <name evidence="2" type="ORF">GSLYS_00000123001</name>
</gene>
<dbReference type="AlphaFoldDB" id="A0AAV2GY55"/>
<dbReference type="Proteomes" id="UP001497497">
    <property type="component" value="Unassembled WGS sequence"/>
</dbReference>
<comment type="caution">
    <text evidence="2">The sequence shown here is derived from an EMBL/GenBank/DDBJ whole genome shotgun (WGS) entry which is preliminary data.</text>
</comment>
<keyword evidence="3" id="KW-1185">Reference proteome</keyword>
<sequence>MAVPETERDVFRRHVQQTFADHYSVHNDTNFNVNNSNSEEKPKQSPYCIQNFLWLGVAATVFYFSDFLNVILFDQRIKSSWFWCGFLSFGVHVGIALFLVFWQSIWKKVSSDELERRYPKAYPVATAAFLIGILCMSMSLWPVWGFLTPVILLILFMGGIVIIAMLG</sequence>
<dbReference type="Pfam" id="PF20479">
    <property type="entry name" value="TMEM128"/>
    <property type="match status" value="1"/>
</dbReference>
<dbReference type="Gene3D" id="1.20.1250.20">
    <property type="entry name" value="MFS general substrate transporter like domains"/>
    <property type="match status" value="1"/>
</dbReference>
<feature type="transmembrane region" description="Helical" evidence="1">
    <location>
        <begin position="146"/>
        <end position="166"/>
    </location>
</feature>
<keyword evidence="1" id="KW-1133">Transmembrane helix</keyword>
<keyword evidence="1" id="KW-0472">Membrane</keyword>
<evidence type="ECO:0000313" key="3">
    <source>
        <dbReference type="Proteomes" id="UP001497497"/>
    </source>
</evidence>
<feature type="transmembrane region" description="Helical" evidence="1">
    <location>
        <begin position="121"/>
        <end position="140"/>
    </location>
</feature>
<evidence type="ECO:0008006" key="4">
    <source>
        <dbReference type="Google" id="ProtNLM"/>
    </source>
</evidence>
<dbReference type="SUPFAM" id="SSF103473">
    <property type="entry name" value="MFS general substrate transporter"/>
    <property type="match status" value="1"/>
</dbReference>
<name>A0AAV2GY55_LYMST</name>
<evidence type="ECO:0000256" key="1">
    <source>
        <dbReference type="SAM" id="Phobius"/>
    </source>
</evidence>
<protein>
    <recommendedName>
        <fullName evidence="4">Transmembrane protein</fullName>
    </recommendedName>
</protein>
<dbReference type="PANTHER" id="PTHR31134:SF1">
    <property type="entry name" value="TRANSMEMBRANE PROTEIN 128"/>
    <property type="match status" value="1"/>
</dbReference>
<dbReference type="InterPro" id="IPR033579">
    <property type="entry name" value="TMEM128"/>
</dbReference>
<proteinExistence type="predicted"/>
<dbReference type="EMBL" id="CAXITT010000001">
    <property type="protein sequence ID" value="CAL1525946.1"/>
    <property type="molecule type" value="Genomic_DNA"/>
</dbReference>
<organism evidence="2 3">
    <name type="scientific">Lymnaea stagnalis</name>
    <name type="common">Great pond snail</name>
    <name type="synonym">Helix stagnalis</name>
    <dbReference type="NCBI Taxonomy" id="6523"/>
    <lineage>
        <taxon>Eukaryota</taxon>
        <taxon>Metazoa</taxon>
        <taxon>Spiralia</taxon>
        <taxon>Lophotrochozoa</taxon>
        <taxon>Mollusca</taxon>
        <taxon>Gastropoda</taxon>
        <taxon>Heterobranchia</taxon>
        <taxon>Euthyneura</taxon>
        <taxon>Panpulmonata</taxon>
        <taxon>Hygrophila</taxon>
        <taxon>Lymnaeoidea</taxon>
        <taxon>Lymnaeidae</taxon>
        <taxon>Lymnaea</taxon>
    </lineage>
</organism>
<evidence type="ECO:0000313" key="2">
    <source>
        <dbReference type="EMBL" id="CAL1525946.1"/>
    </source>
</evidence>
<keyword evidence="1" id="KW-0812">Transmembrane</keyword>
<accession>A0AAV2GY55</accession>